<evidence type="ECO:0000256" key="2">
    <source>
        <dbReference type="ARBA" id="ARBA00023004"/>
    </source>
</evidence>
<keyword evidence="1" id="KW-0479">Metal-binding</keyword>
<evidence type="ECO:0000256" key="3">
    <source>
        <dbReference type="ARBA" id="ARBA00023014"/>
    </source>
</evidence>
<proteinExistence type="predicted"/>
<comment type="caution">
    <text evidence="6">The sequence shown here is derived from an EMBL/GenBank/DDBJ whole genome shotgun (WGS) entry which is preliminary data.</text>
</comment>
<organism evidence="6">
    <name type="scientific">marine sediment metagenome</name>
    <dbReference type="NCBI Taxonomy" id="412755"/>
    <lineage>
        <taxon>unclassified sequences</taxon>
        <taxon>metagenomes</taxon>
        <taxon>ecological metagenomes</taxon>
    </lineage>
</organism>
<protein>
    <recommendedName>
        <fullName evidence="5">Aconitase/3-isopropylmalate dehydratase large subunit alpha/beta/alpha domain-containing protein</fullName>
    </recommendedName>
</protein>
<keyword evidence="3" id="KW-0411">Iron-sulfur</keyword>
<evidence type="ECO:0000313" key="6">
    <source>
        <dbReference type="EMBL" id="GAH45143.1"/>
    </source>
</evidence>
<evidence type="ECO:0000256" key="4">
    <source>
        <dbReference type="ARBA" id="ARBA00023239"/>
    </source>
</evidence>
<sequence>MMGKTFAQKIIALKAGKVSVKPTEIVDVSPDVVMSHDNTGDIASIFESIGVKRVLQPSKIVIPLDHCVPAATESYALNHKQIREFVSKQQIQHFYDINTGICHQVLPEKGHVLPGILILGSDSHTTTYGAFGAFATGVGRSEIAAIWATGKLWLMVPRTFKINVNGKFSEGVYAKDLILHIIGDLGADGVLYRAVEFGETFIDILRPLFVEGLVASVTPPIYLTSAYLFNQATPAIPLRVT</sequence>
<evidence type="ECO:0000256" key="1">
    <source>
        <dbReference type="ARBA" id="ARBA00022723"/>
    </source>
</evidence>
<dbReference type="PRINTS" id="PR00415">
    <property type="entry name" value="ACONITASE"/>
</dbReference>
<reference evidence="6" key="1">
    <citation type="journal article" date="2014" name="Front. Microbiol.">
        <title>High frequency of phylogenetically diverse reductive dehalogenase-homologous genes in deep subseafloor sedimentary metagenomes.</title>
        <authorList>
            <person name="Kawai M."/>
            <person name="Futagami T."/>
            <person name="Toyoda A."/>
            <person name="Takaki Y."/>
            <person name="Nishi S."/>
            <person name="Hori S."/>
            <person name="Arai W."/>
            <person name="Tsubouchi T."/>
            <person name="Morono Y."/>
            <person name="Uchiyama I."/>
            <person name="Ito T."/>
            <person name="Fujiyama A."/>
            <person name="Inagaki F."/>
            <person name="Takami H."/>
        </authorList>
    </citation>
    <scope>NUCLEOTIDE SEQUENCE</scope>
    <source>
        <strain evidence="6">Expedition CK06-06</strain>
    </source>
</reference>
<dbReference type="InterPro" id="IPR050067">
    <property type="entry name" value="IPM_dehydratase_rel_enz"/>
</dbReference>
<feature type="domain" description="Aconitase/3-isopropylmalate dehydratase large subunit alpha/beta/alpha" evidence="5">
    <location>
        <begin position="25"/>
        <end position="198"/>
    </location>
</feature>
<dbReference type="InterPro" id="IPR001030">
    <property type="entry name" value="Acoase/IPM_deHydtase_lsu_aba"/>
</dbReference>
<keyword evidence="2" id="KW-0408">Iron</keyword>
<dbReference type="SUPFAM" id="SSF53732">
    <property type="entry name" value="Aconitase iron-sulfur domain"/>
    <property type="match status" value="1"/>
</dbReference>
<name>X1HIL1_9ZZZZ</name>
<evidence type="ECO:0000259" key="5">
    <source>
        <dbReference type="Pfam" id="PF00330"/>
    </source>
</evidence>
<dbReference type="InterPro" id="IPR015931">
    <property type="entry name" value="Acnase/IPM_dHydase_lsu_aba_1/3"/>
</dbReference>
<dbReference type="AlphaFoldDB" id="X1HIL1"/>
<dbReference type="EMBL" id="BARU01007436">
    <property type="protein sequence ID" value="GAH45143.1"/>
    <property type="molecule type" value="Genomic_DNA"/>
</dbReference>
<dbReference type="GO" id="GO:0016829">
    <property type="term" value="F:lyase activity"/>
    <property type="evidence" value="ECO:0007669"/>
    <property type="project" value="UniProtKB-KW"/>
</dbReference>
<keyword evidence="4" id="KW-0456">Lyase</keyword>
<dbReference type="PANTHER" id="PTHR43822:SF2">
    <property type="entry name" value="HOMOACONITASE, MITOCHONDRIAL"/>
    <property type="match status" value="1"/>
</dbReference>
<dbReference type="InterPro" id="IPR036008">
    <property type="entry name" value="Aconitase_4Fe-4S_dom"/>
</dbReference>
<dbReference type="Pfam" id="PF00330">
    <property type="entry name" value="Aconitase"/>
    <property type="match status" value="1"/>
</dbReference>
<accession>X1HIL1</accession>
<dbReference type="PANTHER" id="PTHR43822">
    <property type="entry name" value="HOMOACONITASE, MITOCHONDRIAL-RELATED"/>
    <property type="match status" value="1"/>
</dbReference>
<dbReference type="GO" id="GO:0051536">
    <property type="term" value="F:iron-sulfur cluster binding"/>
    <property type="evidence" value="ECO:0007669"/>
    <property type="project" value="UniProtKB-KW"/>
</dbReference>
<gene>
    <name evidence="6" type="ORF">S03H2_14644</name>
</gene>
<dbReference type="GO" id="GO:0046872">
    <property type="term" value="F:metal ion binding"/>
    <property type="evidence" value="ECO:0007669"/>
    <property type="project" value="UniProtKB-KW"/>
</dbReference>
<dbReference type="GO" id="GO:0043436">
    <property type="term" value="P:oxoacid metabolic process"/>
    <property type="evidence" value="ECO:0007669"/>
    <property type="project" value="UniProtKB-ARBA"/>
</dbReference>
<dbReference type="Gene3D" id="3.30.499.10">
    <property type="entry name" value="Aconitase, domain 3"/>
    <property type="match status" value="1"/>
</dbReference>